<sequence length="85" mass="9686">MAFNCAVSLLQYSKPVMIFVILSCSTLQHLLVLQLRFSKQWELALKNLNVRANPPPSLRHDQPLPPLGCRLVRQSALSCRNHVTY</sequence>
<comment type="caution">
    <text evidence="2">The sequence shown here is derived from an EMBL/GenBank/DDBJ whole genome shotgun (WGS) entry which is preliminary data.</text>
</comment>
<reference evidence="2" key="1">
    <citation type="submission" date="2019-06" db="EMBL/GenBank/DDBJ databases">
        <authorList>
            <person name="Zheng W."/>
        </authorList>
    </citation>
    <scope>NUCLEOTIDE SEQUENCE</scope>
    <source>
        <strain evidence="2">QDHG01</strain>
    </source>
</reference>
<dbReference type="AlphaFoldDB" id="A0A8J8NUW6"/>
<feature type="transmembrane region" description="Helical" evidence="1">
    <location>
        <begin position="16"/>
        <end position="37"/>
    </location>
</feature>
<evidence type="ECO:0000313" key="3">
    <source>
        <dbReference type="Proteomes" id="UP000785679"/>
    </source>
</evidence>
<evidence type="ECO:0000313" key="2">
    <source>
        <dbReference type="EMBL" id="TNV80865.1"/>
    </source>
</evidence>
<keyword evidence="1" id="KW-0812">Transmembrane</keyword>
<gene>
    <name evidence="2" type="ORF">FGO68_gene4813</name>
</gene>
<organism evidence="2 3">
    <name type="scientific">Halteria grandinella</name>
    <dbReference type="NCBI Taxonomy" id="5974"/>
    <lineage>
        <taxon>Eukaryota</taxon>
        <taxon>Sar</taxon>
        <taxon>Alveolata</taxon>
        <taxon>Ciliophora</taxon>
        <taxon>Intramacronucleata</taxon>
        <taxon>Spirotrichea</taxon>
        <taxon>Stichotrichia</taxon>
        <taxon>Sporadotrichida</taxon>
        <taxon>Halteriidae</taxon>
        <taxon>Halteria</taxon>
    </lineage>
</organism>
<keyword evidence="3" id="KW-1185">Reference proteome</keyword>
<evidence type="ECO:0000256" key="1">
    <source>
        <dbReference type="SAM" id="Phobius"/>
    </source>
</evidence>
<protein>
    <submittedName>
        <fullName evidence="2">Uncharacterized protein</fullName>
    </submittedName>
</protein>
<accession>A0A8J8NUW6</accession>
<dbReference type="Proteomes" id="UP000785679">
    <property type="component" value="Unassembled WGS sequence"/>
</dbReference>
<proteinExistence type="predicted"/>
<keyword evidence="1" id="KW-1133">Transmembrane helix</keyword>
<dbReference type="EMBL" id="RRYP01006922">
    <property type="protein sequence ID" value="TNV80865.1"/>
    <property type="molecule type" value="Genomic_DNA"/>
</dbReference>
<name>A0A8J8NUW6_HALGN</name>
<keyword evidence="1" id="KW-0472">Membrane</keyword>